<sequence length="286" mass="31017">MASTPHLLGRDELVTTDDGRRLRVRVGGDGEDLVVLEAGLGVSGLYWGPVHEALRRHVRVVAYDRAGFGASDPDTRPRDLTRLADDLEAVVRAHPHRRLVLVGHSWGGPIVRTVAARLVERGHSLAGVVLVDQSDENDPIYFTRLARVVDVWQASSMVPLARMRLLGPLTRASMTGLDVPLRRAVADASSSISAARETAAELAQVESGLERLKNAPPRLGSLPVTVISGQRATPIDRRIRRGLVRAHRTTAAQHDGGRFVPAERSAHLIPLTEPELIAVEAQRALA</sequence>
<dbReference type="Gene3D" id="3.40.50.1820">
    <property type="entry name" value="alpha/beta hydrolase"/>
    <property type="match status" value="1"/>
</dbReference>
<evidence type="ECO:0000313" key="2">
    <source>
        <dbReference type="EMBL" id="WOF23501.1"/>
    </source>
</evidence>
<keyword evidence="2" id="KW-0378">Hydrolase</keyword>
<proteinExistence type="predicted"/>
<dbReference type="AlphaFoldDB" id="A0AA97FHU1"/>
<evidence type="ECO:0000259" key="1">
    <source>
        <dbReference type="Pfam" id="PF00561"/>
    </source>
</evidence>
<accession>A0AA97FHU1</accession>
<evidence type="ECO:0000313" key="3">
    <source>
        <dbReference type="Proteomes" id="UP001305498"/>
    </source>
</evidence>
<dbReference type="SUPFAM" id="SSF53474">
    <property type="entry name" value="alpha/beta-Hydrolases"/>
    <property type="match status" value="1"/>
</dbReference>
<gene>
    <name evidence="2" type="ORF">N8K70_02135</name>
</gene>
<dbReference type="GO" id="GO:0016787">
    <property type="term" value="F:hydrolase activity"/>
    <property type="evidence" value="ECO:0007669"/>
    <property type="project" value="UniProtKB-KW"/>
</dbReference>
<dbReference type="PANTHER" id="PTHR43433:SF10">
    <property type="entry name" value="AB HYDROLASE-1 DOMAIN-CONTAINING PROTEIN"/>
    <property type="match status" value="1"/>
</dbReference>
<dbReference type="Pfam" id="PF00561">
    <property type="entry name" value="Abhydrolase_1"/>
    <property type="match status" value="1"/>
</dbReference>
<dbReference type="EMBL" id="CP118157">
    <property type="protein sequence ID" value="WOF23501.1"/>
    <property type="molecule type" value="Genomic_DNA"/>
</dbReference>
<dbReference type="InterPro" id="IPR029058">
    <property type="entry name" value="AB_hydrolase_fold"/>
</dbReference>
<dbReference type="KEGG" id="mbet:N8K70_02135"/>
<reference evidence="2 3" key="1">
    <citation type="submission" date="2023-02" db="EMBL/GenBank/DDBJ databases">
        <title>Microbacterium betulae sp. nov., isolated from birch wood.</title>
        <authorList>
            <person name="Pasciak M."/>
            <person name="Pawlik K.J."/>
            <person name="Martynowski D."/>
            <person name="Laczmanski L."/>
            <person name="Ciekot J."/>
            <person name="Szponar B."/>
            <person name="Wojcik-Fatla A."/>
            <person name="Mackiewicz B."/>
            <person name="Farian E."/>
            <person name="Cholewa G."/>
            <person name="Cholewa A."/>
            <person name="Dutkiewicz J."/>
        </authorList>
    </citation>
    <scope>NUCLEOTIDE SEQUENCE [LARGE SCALE GENOMIC DNA]</scope>
    <source>
        <strain evidence="2 3">AB</strain>
    </source>
</reference>
<dbReference type="PRINTS" id="PR00111">
    <property type="entry name" value="ABHYDROLASE"/>
</dbReference>
<dbReference type="InterPro" id="IPR050471">
    <property type="entry name" value="AB_hydrolase"/>
</dbReference>
<dbReference type="Proteomes" id="UP001305498">
    <property type="component" value="Chromosome"/>
</dbReference>
<feature type="domain" description="AB hydrolase-1" evidence="1">
    <location>
        <begin position="33"/>
        <end position="183"/>
    </location>
</feature>
<name>A0AA97FHU1_9MICO</name>
<dbReference type="InterPro" id="IPR000073">
    <property type="entry name" value="AB_hydrolase_1"/>
</dbReference>
<organism evidence="2 3">
    <name type="scientific">Microbacterium betulae</name>
    <dbReference type="NCBI Taxonomy" id="2981139"/>
    <lineage>
        <taxon>Bacteria</taxon>
        <taxon>Bacillati</taxon>
        <taxon>Actinomycetota</taxon>
        <taxon>Actinomycetes</taxon>
        <taxon>Micrococcales</taxon>
        <taxon>Microbacteriaceae</taxon>
        <taxon>Microbacterium</taxon>
    </lineage>
</organism>
<keyword evidence="3" id="KW-1185">Reference proteome</keyword>
<dbReference type="RefSeq" id="WP_317139973.1">
    <property type="nucleotide sequence ID" value="NZ_CP118157.1"/>
</dbReference>
<protein>
    <submittedName>
        <fullName evidence="2">Alpha/beta hydrolase</fullName>
    </submittedName>
</protein>
<dbReference type="PANTHER" id="PTHR43433">
    <property type="entry name" value="HYDROLASE, ALPHA/BETA FOLD FAMILY PROTEIN"/>
    <property type="match status" value="1"/>
</dbReference>